<dbReference type="EMBL" id="VNHY01000001">
    <property type="protein sequence ID" value="TYP95435.1"/>
    <property type="molecule type" value="Genomic_DNA"/>
</dbReference>
<dbReference type="PANTHER" id="PTHR34477:SF1">
    <property type="entry name" value="UPF0213 PROTEIN YHBQ"/>
    <property type="match status" value="1"/>
</dbReference>
<proteinExistence type="inferred from homology"/>
<dbReference type="InterPro" id="IPR035901">
    <property type="entry name" value="GIY-YIG_endonuc_sf"/>
</dbReference>
<dbReference type="RefSeq" id="WP_148898104.1">
    <property type="nucleotide sequence ID" value="NZ_VNHY01000001.1"/>
</dbReference>
<reference evidence="3 4" key="1">
    <citation type="submission" date="2019-07" db="EMBL/GenBank/DDBJ databases">
        <title>Genomic Encyclopedia of Archaeal and Bacterial Type Strains, Phase II (KMG-II): from individual species to whole genera.</title>
        <authorList>
            <person name="Goeker M."/>
        </authorList>
    </citation>
    <scope>NUCLEOTIDE SEQUENCE [LARGE SCALE GENOMIC DNA]</scope>
    <source>
        <strain evidence="3 4">DSM 21935</strain>
    </source>
</reference>
<dbReference type="GO" id="GO:0004519">
    <property type="term" value="F:endonuclease activity"/>
    <property type="evidence" value="ECO:0007669"/>
    <property type="project" value="UniProtKB-KW"/>
</dbReference>
<keyword evidence="3" id="KW-0378">Hydrolase</keyword>
<dbReference type="CDD" id="cd10456">
    <property type="entry name" value="GIY-YIG_UPF0213"/>
    <property type="match status" value="1"/>
</dbReference>
<dbReference type="InterPro" id="IPR000305">
    <property type="entry name" value="GIY-YIG_endonuc"/>
</dbReference>
<dbReference type="PANTHER" id="PTHR34477">
    <property type="entry name" value="UPF0213 PROTEIN YHBQ"/>
    <property type="match status" value="1"/>
</dbReference>
<dbReference type="SUPFAM" id="SSF82771">
    <property type="entry name" value="GIY-YIG endonuclease"/>
    <property type="match status" value="1"/>
</dbReference>
<keyword evidence="3" id="KW-0255">Endonuclease</keyword>
<dbReference type="Gene3D" id="3.40.1440.10">
    <property type="entry name" value="GIY-YIG endonuclease"/>
    <property type="match status" value="1"/>
</dbReference>
<accession>A0A5D3YMN3</accession>
<evidence type="ECO:0000256" key="1">
    <source>
        <dbReference type="ARBA" id="ARBA00007435"/>
    </source>
</evidence>
<dbReference type="PROSITE" id="PS50164">
    <property type="entry name" value="GIY_YIG"/>
    <property type="match status" value="1"/>
</dbReference>
<protein>
    <submittedName>
        <fullName evidence="3">Putative endonuclease</fullName>
    </submittedName>
</protein>
<sequence>MDTWFVYMIRCTDDSLYTGSTNDVIRRWHQHRKGYGAKYLQAHTPKAVVFVEQHPGRSEACKREHEIKQYSREEKESLITEAYQF</sequence>
<dbReference type="InterPro" id="IPR050190">
    <property type="entry name" value="UPF0213_domain"/>
</dbReference>
<comment type="caution">
    <text evidence="3">The sequence shown here is derived from an EMBL/GenBank/DDBJ whole genome shotgun (WGS) entry which is preliminary data.</text>
</comment>
<keyword evidence="4" id="KW-1185">Reference proteome</keyword>
<dbReference type="AlphaFoldDB" id="A0A5D3YMN3"/>
<dbReference type="Pfam" id="PF01541">
    <property type="entry name" value="GIY-YIG"/>
    <property type="match status" value="1"/>
</dbReference>
<keyword evidence="3" id="KW-0540">Nuclease</keyword>
<name>A0A5D3YMN3_9BACT</name>
<evidence type="ECO:0000313" key="3">
    <source>
        <dbReference type="EMBL" id="TYP95435.1"/>
    </source>
</evidence>
<evidence type="ECO:0000313" key="4">
    <source>
        <dbReference type="Proteomes" id="UP000324595"/>
    </source>
</evidence>
<organism evidence="3 4">
    <name type="scientific">Fodinibius salinus</name>
    <dbReference type="NCBI Taxonomy" id="860790"/>
    <lineage>
        <taxon>Bacteria</taxon>
        <taxon>Pseudomonadati</taxon>
        <taxon>Balneolota</taxon>
        <taxon>Balneolia</taxon>
        <taxon>Balneolales</taxon>
        <taxon>Balneolaceae</taxon>
        <taxon>Fodinibius</taxon>
    </lineage>
</organism>
<gene>
    <name evidence="3" type="ORF">LX73_0739</name>
</gene>
<dbReference type="Proteomes" id="UP000324595">
    <property type="component" value="Unassembled WGS sequence"/>
</dbReference>
<evidence type="ECO:0000259" key="2">
    <source>
        <dbReference type="PROSITE" id="PS50164"/>
    </source>
</evidence>
<dbReference type="OrthoDB" id="1495241at2"/>
<feature type="domain" description="GIY-YIG" evidence="2">
    <location>
        <begin position="2"/>
        <end position="77"/>
    </location>
</feature>
<comment type="similarity">
    <text evidence="1">Belongs to the UPF0213 family.</text>
</comment>